<gene>
    <name evidence="1" type="ORF">I6J18_12520</name>
</gene>
<sequence>MIDSKRKAFIFLSISFLLALVTAGVILVQINQAQEKLGKTVLVAAASKSITSYHEIKDSDFKWVEMPVTSAYSSFITDKNDLSEAITVINVKEGDLLTKSLVRKKLDIPDNERVVWLNATEIVLVDQLVAEGDLVDIIVAYETPEGLKTTRVMQSVQVVQVEEQEEGSPRVKVSLPVDKAELLIHHQNSGKQIRVLRVNQAH</sequence>
<organism evidence="1 2">
    <name type="scientific">Peribacillus psychrosaccharolyticus</name>
    <name type="common">Bacillus psychrosaccharolyticus</name>
    <dbReference type="NCBI Taxonomy" id="1407"/>
    <lineage>
        <taxon>Bacteria</taxon>
        <taxon>Bacillati</taxon>
        <taxon>Bacillota</taxon>
        <taxon>Bacilli</taxon>
        <taxon>Bacillales</taxon>
        <taxon>Bacillaceae</taxon>
        <taxon>Peribacillus</taxon>
    </lineage>
</organism>
<dbReference type="RefSeq" id="WP_040372351.1">
    <property type="nucleotide sequence ID" value="NZ_CP068053.1"/>
</dbReference>
<dbReference type="EMBL" id="CP068053">
    <property type="protein sequence ID" value="QQS98576.1"/>
    <property type="molecule type" value="Genomic_DNA"/>
</dbReference>
<keyword evidence="2" id="KW-1185">Reference proteome</keyword>
<reference evidence="1 2" key="1">
    <citation type="submission" date="2021-01" db="EMBL/GenBank/DDBJ databases">
        <title>FDA dAtabase for Regulatory Grade micrObial Sequences (FDA-ARGOS): Supporting development and validation of Infectious Disease Dx tests.</title>
        <authorList>
            <person name="Nelson B."/>
            <person name="Plummer A."/>
            <person name="Tallon L."/>
            <person name="Sadzewicz L."/>
            <person name="Zhao X."/>
            <person name="Boylan J."/>
            <person name="Ott S."/>
            <person name="Bowen H."/>
            <person name="Vavikolanu K."/>
            <person name="Mehta A."/>
            <person name="Aluvathingal J."/>
            <person name="Nadendla S."/>
            <person name="Myers T."/>
            <person name="Yan Y."/>
            <person name="Sichtig H."/>
        </authorList>
    </citation>
    <scope>NUCLEOTIDE SEQUENCE [LARGE SCALE GENOMIC DNA]</scope>
    <source>
        <strain evidence="1 2">FDAARGOS_1161</strain>
    </source>
</reference>
<dbReference type="KEGG" id="ppsr:I6J18_12520"/>
<evidence type="ECO:0000313" key="2">
    <source>
        <dbReference type="Proteomes" id="UP000595254"/>
    </source>
</evidence>
<protein>
    <recommendedName>
        <fullName evidence="3">SAF domain-containing protein</fullName>
    </recommendedName>
</protein>
<evidence type="ECO:0008006" key="3">
    <source>
        <dbReference type="Google" id="ProtNLM"/>
    </source>
</evidence>
<proteinExistence type="predicted"/>
<dbReference type="Gene3D" id="3.90.1210.10">
    <property type="entry name" value="Antifreeze-like/N-acetylneuraminic acid synthase C-terminal domain"/>
    <property type="match status" value="1"/>
</dbReference>
<name>A0A974NIM6_PERPY</name>
<accession>A0A974NIM6</accession>
<dbReference type="AlphaFoldDB" id="A0A974NIM6"/>
<evidence type="ECO:0000313" key="1">
    <source>
        <dbReference type="EMBL" id="QQS98576.1"/>
    </source>
</evidence>
<dbReference type="Proteomes" id="UP000595254">
    <property type="component" value="Chromosome"/>
</dbReference>
<dbReference type="CDD" id="cd11614">
    <property type="entry name" value="SAF_CpaB_FlgA_like"/>
    <property type="match status" value="1"/>
</dbReference>